<sequence length="617" mass="68464">FPPSEVMRKTRWALLQLMMIPSILGDTSGHLYCPLDAPNRYFGNVGSWSLNFDEYPTPLSSGSLNQKIDACTELGSRSDKLQAGVAKEGSFASLHCTPRCAFTLAMGDSLECAERRLPMQWSASFILPSRKTTKVDCSNISLPYTIDKYPENRVILQVLGSGKYPEDFLSTINSLPVAIDLLHFSLSDQYSMSTYSTIALNISKKMESISKIAITSEQTLNIDPTDLLSSLTNFPDIKEFSMNSITNISTLPDFLENKSKLISLRLENNGLINFPSWAMNLENLQFLKVQDYGMDPSFLSQLNLPSLEHFIMIGNNFSVLPSNFLSTSKQLIQLDLSCNLIQTLPSSLSHLSNLKFLYLAGNLFLTLPPTLLPSFPRLLSLDVARFVSGLTFEIGSSEFICRSFPVDELAANHPGIESFNKSHLSNAKNLKVLNLNGNIELAKLGEGLFELTPKIKSISMRRIGFPSLSGLGLCGLCHLESLEVSYNQFQSSSWIEEECGLGWPTISYIGLAFVNLTSSTPALALMALSSETMYSKIEYFFYTNPIFNNTCELANFYSMIEGVPSWRFTPECLDSANQRIAQIASLRNEKYALRPCSDGVSSILTLSLPLLILITVM</sequence>
<dbReference type="InterPro" id="IPR003591">
    <property type="entry name" value="Leu-rich_rpt_typical-subtyp"/>
</dbReference>
<gene>
    <name evidence="4" type="ORF">PMAYCL1PPCAC_07478</name>
</gene>
<dbReference type="SMART" id="SM00369">
    <property type="entry name" value="LRR_TYP"/>
    <property type="match status" value="5"/>
</dbReference>
<name>A0AAN4ZA31_9BILA</name>
<dbReference type="Pfam" id="PF13855">
    <property type="entry name" value="LRR_8"/>
    <property type="match status" value="1"/>
</dbReference>
<dbReference type="GO" id="GO:0005737">
    <property type="term" value="C:cytoplasm"/>
    <property type="evidence" value="ECO:0007669"/>
    <property type="project" value="TreeGrafter"/>
</dbReference>
<dbReference type="InterPro" id="IPR032675">
    <property type="entry name" value="LRR_dom_sf"/>
</dbReference>
<dbReference type="SUPFAM" id="SSF52058">
    <property type="entry name" value="L domain-like"/>
    <property type="match status" value="1"/>
</dbReference>
<comment type="caution">
    <text evidence="4">The sequence shown here is derived from an EMBL/GenBank/DDBJ whole genome shotgun (WGS) entry which is preliminary data.</text>
</comment>
<dbReference type="EMBL" id="BTRK01000002">
    <property type="protein sequence ID" value="GMR37283.1"/>
    <property type="molecule type" value="Genomic_DNA"/>
</dbReference>
<keyword evidence="2" id="KW-0677">Repeat</keyword>
<dbReference type="AlphaFoldDB" id="A0AAN4ZA31"/>
<feature type="chain" id="PRO_5042856302" evidence="3">
    <location>
        <begin position="26"/>
        <end position="617"/>
    </location>
</feature>
<proteinExistence type="predicted"/>
<reference evidence="5" key="1">
    <citation type="submission" date="2022-10" db="EMBL/GenBank/DDBJ databases">
        <title>Genome assembly of Pristionchus species.</title>
        <authorList>
            <person name="Yoshida K."/>
            <person name="Sommer R.J."/>
        </authorList>
    </citation>
    <scope>NUCLEOTIDE SEQUENCE [LARGE SCALE GENOMIC DNA]</scope>
    <source>
        <strain evidence="5">RS5460</strain>
    </source>
</reference>
<dbReference type="PANTHER" id="PTHR48051:SF54">
    <property type="entry name" value="LEUCINE-RICH REPEAT-CONTAINING PROTEIN"/>
    <property type="match status" value="1"/>
</dbReference>
<dbReference type="Gene3D" id="3.80.10.10">
    <property type="entry name" value="Ribonuclease Inhibitor"/>
    <property type="match status" value="2"/>
</dbReference>
<keyword evidence="3" id="KW-0732">Signal</keyword>
<dbReference type="Proteomes" id="UP001328107">
    <property type="component" value="Unassembled WGS sequence"/>
</dbReference>
<dbReference type="PANTHER" id="PTHR48051">
    <property type="match status" value="1"/>
</dbReference>
<keyword evidence="5" id="KW-1185">Reference proteome</keyword>
<evidence type="ECO:0000256" key="3">
    <source>
        <dbReference type="SAM" id="SignalP"/>
    </source>
</evidence>
<evidence type="ECO:0000256" key="1">
    <source>
        <dbReference type="ARBA" id="ARBA00022614"/>
    </source>
</evidence>
<keyword evidence="1" id="KW-0433">Leucine-rich repeat</keyword>
<dbReference type="InterPro" id="IPR001611">
    <property type="entry name" value="Leu-rich_rpt"/>
</dbReference>
<accession>A0AAN4ZA31</accession>
<evidence type="ECO:0000256" key="2">
    <source>
        <dbReference type="ARBA" id="ARBA00022737"/>
    </source>
</evidence>
<organism evidence="4 5">
    <name type="scientific">Pristionchus mayeri</name>
    <dbReference type="NCBI Taxonomy" id="1317129"/>
    <lineage>
        <taxon>Eukaryota</taxon>
        <taxon>Metazoa</taxon>
        <taxon>Ecdysozoa</taxon>
        <taxon>Nematoda</taxon>
        <taxon>Chromadorea</taxon>
        <taxon>Rhabditida</taxon>
        <taxon>Rhabditina</taxon>
        <taxon>Diplogasteromorpha</taxon>
        <taxon>Diplogasteroidea</taxon>
        <taxon>Neodiplogasteridae</taxon>
        <taxon>Pristionchus</taxon>
    </lineage>
</organism>
<dbReference type="PROSITE" id="PS51450">
    <property type="entry name" value="LRR"/>
    <property type="match status" value="1"/>
</dbReference>
<evidence type="ECO:0000313" key="4">
    <source>
        <dbReference type="EMBL" id="GMR37283.1"/>
    </source>
</evidence>
<protein>
    <submittedName>
        <fullName evidence="4">Uncharacterized protein</fullName>
    </submittedName>
</protein>
<feature type="signal peptide" evidence="3">
    <location>
        <begin position="1"/>
        <end position="25"/>
    </location>
</feature>
<feature type="non-terminal residue" evidence="4">
    <location>
        <position position="1"/>
    </location>
</feature>
<dbReference type="InterPro" id="IPR050216">
    <property type="entry name" value="LRR_domain-containing"/>
</dbReference>
<evidence type="ECO:0000313" key="5">
    <source>
        <dbReference type="Proteomes" id="UP001328107"/>
    </source>
</evidence>